<evidence type="ECO:0000313" key="5">
    <source>
        <dbReference type="EMBL" id="KAF4722083.1"/>
    </source>
</evidence>
<keyword evidence="2" id="KW-0328">Glycosyltransferase</keyword>
<organism evidence="5 6">
    <name type="scientific">Perkinsus olseni</name>
    <name type="common">Perkinsus atlanticus</name>
    <dbReference type="NCBI Taxonomy" id="32597"/>
    <lineage>
        <taxon>Eukaryota</taxon>
        <taxon>Sar</taxon>
        <taxon>Alveolata</taxon>
        <taxon>Perkinsozoa</taxon>
        <taxon>Perkinsea</taxon>
        <taxon>Perkinsida</taxon>
        <taxon>Perkinsidae</taxon>
        <taxon>Perkinsus</taxon>
    </lineage>
</organism>
<dbReference type="PANTHER" id="PTHR43431:SF7">
    <property type="entry name" value="OXIDOREDUCTASE, SHORT CHAIN DEHYDROGENASE_REDUCTASE FAMILY (AFU_ORTHOLOGUE AFUA_5G14000)"/>
    <property type="match status" value="1"/>
</dbReference>
<dbReference type="Pfam" id="PF00106">
    <property type="entry name" value="adh_short"/>
    <property type="match status" value="1"/>
</dbReference>
<evidence type="ECO:0000256" key="4">
    <source>
        <dbReference type="SAM" id="SignalP"/>
    </source>
</evidence>
<dbReference type="InterPro" id="IPR002347">
    <property type="entry name" value="SDR_fam"/>
</dbReference>
<comment type="similarity">
    <text evidence="1">Belongs to the glycosyltransferase 34 family.</text>
</comment>
<dbReference type="AlphaFoldDB" id="A0A7J6RNA8"/>
<dbReference type="GO" id="GO:0016020">
    <property type="term" value="C:membrane"/>
    <property type="evidence" value="ECO:0007669"/>
    <property type="project" value="InterPro"/>
</dbReference>
<dbReference type="SUPFAM" id="SSF51735">
    <property type="entry name" value="NAD(P)-binding Rossmann-fold domains"/>
    <property type="match status" value="1"/>
</dbReference>
<reference evidence="5 6" key="1">
    <citation type="submission" date="2020-04" db="EMBL/GenBank/DDBJ databases">
        <title>Perkinsus olseni comparative genomics.</title>
        <authorList>
            <person name="Bogema D.R."/>
        </authorList>
    </citation>
    <scope>NUCLEOTIDE SEQUENCE [LARGE SCALE GENOMIC DNA]</scope>
    <source>
        <strain evidence="5">ATCC PRA-205</strain>
    </source>
</reference>
<sequence>MLMLIFYGILLSLAVGRVLVTPDEKGLCECDYFKIDITDECPKTSMGFDWEVLGEELYKVRALTFAGSRGREHRIRQLSAILNTATTPFHLGFECPLATASLYWSLAQDMAAEGRMRRAQALLLMGFIFTRDKGFNECTPWPVQGWDMLLSALHARQYVESAEAPSQLPDVPTYRDGTSKIAIVSICGYAANETVRVLSEENHALYAQLHGYALYQFGGPEDIYPNMNANMSIEGRKPFFWKVNAVRNVMDLEGSERPDWVMWMDCDAFYMDPERSIDSVIRMYAYNTSHPTEKGVEELKVHQGDSEIAQALKWTLYPDLQVGGETLEGGPEVELLIAVDSTGINNGVWMIRNSEWSKNFLSRWWNSGILEGAGKDHNCSDQSTMQHELLYDGSTRQLLDYEGARGWDRLDGPMWPREVRVVRQEYMQSFHEATAQSVLSREYQDGDFIRHHPGCHYYKLPCQVEGSMLPRDGSCRAVGDSVAMTISLERSYAGSSQWLYAEASDIFKEKLQRLITSHVSHKQGGIALVVGCGDGIGRAIIERLAEDPGIATVVAVRRNRAKLDELLGQIGNHKIHGLPADARLEEEVVRLFDVGRGTETERRFGPITLCVHNIGANVSFTVEETTARVYRKVWEMACLSAFYTARECAKRMGQRGEGTLVITSATASVRGKAGYSAFAGALHAKRALAQSLTCELGPKGVHVAHVVVDGPVDTPWVRCQLASEDDIAKLIPPRTIAETIVFLHNQTPGGWSNEVDLRGASMSPWWS</sequence>
<dbReference type="GO" id="GO:0016757">
    <property type="term" value="F:glycosyltransferase activity"/>
    <property type="evidence" value="ECO:0007669"/>
    <property type="project" value="UniProtKB-KW"/>
</dbReference>
<keyword evidence="4" id="KW-0732">Signal</keyword>
<dbReference type="PANTHER" id="PTHR43431">
    <property type="entry name" value="OXIDOREDUCTASE, SHORT CHAIN DEHYDROGENASE/REDUCTASE FAMILY (AFU_ORTHOLOGUE AFUA_5G14000)"/>
    <property type="match status" value="1"/>
</dbReference>
<accession>A0A7J6RNA8</accession>
<keyword evidence="3" id="KW-0808">Transferase</keyword>
<dbReference type="Pfam" id="PF05637">
    <property type="entry name" value="Glyco_transf_34"/>
    <property type="match status" value="1"/>
</dbReference>
<protein>
    <submittedName>
        <fullName evidence="5">Uncharacterized protein</fullName>
    </submittedName>
</protein>
<evidence type="ECO:0000256" key="1">
    <source>
        <dbReference type="ARBA" id="ARBA00005664"/>
    </source>
</evidence>
<dbReference type="Gene3D" id="3.90.550.10">
    <property type="entry name" value="Spore Coat Polysaccharide Biosynthesis Protein SpsA, Chain A"/>
    <property type="match status" value="1"/>
</dbReference>
<dbReference type="InterPro" id="IPR029044">
    <property type="entry name" value="Nucleotide-diphossugar_trans"/>
</dbReference>
<evidence type="ECO:0000256" key="3">
    <source>
        <dbReference type="ARBA" id="ARBA00022679"/>
    </source>
</evidence>
<dbReference type="InterPro" id="IPR008630">
    <property type="entry name" value="Glyco_trans_34"/>
</dbReference>
<dbReference type="Proteomes" id="UP000574390">
    <property type="component" value="Unassembled WGS sequence"/>
</dbReference>
<feature type="chain" id="PRO_5029791130" evidence="4">
    <location>
        <begin position="17"/>
        <end position="767"/>
    </location>
</feature>
<dbReference type="PRINTS" id="PR00081">
    <property type="entry name" value="GDHRDH"/>
</dbReference>
<proteinExistence type="inferred from homology"/>
<gene>
    <name evidence="5" type="ORF">FOZ62_004118</name>
</gene>
<dbReference type="Gene3D" id="3.40.50.720">
    <property type="entry name" value="NAD(P)-binding Rossmann-like Domain"/>
    <property type="match status" value="1"/>
</dbReference>
<dbReference type="InterPro" id="IPR036291">
    <property type="entry name" value="NAD(P)-bd_dom_sf"/>
</dbReference>
<feature type="signal peptide" evidence="4">
    <location>
        <begin position="1"/>
        <end position="16"/>
    </location>
</feature>
<comment type="caution">
    <text evidence="5">The sequence shown here is derived from an EMBL/GenBank/DDBJ whole genome shotgun (WGS) entry which is preliminary data.</text>
</comment>
<evidence type="ECO:0000256" key="2">
    <source>
        <dbReference type="ARBA" id="ARBA00022676"/>
    </source>
</evidence>
<evidence type="ECO:0000313" key="6">
    <source>
        <dbReference type="Proteomes" id="UP000574390"/>
    </source>
</evidence>
<dbReference type="EMBL" id="JABANM010020886">
    <property type="protein sequence ID" value="KAF4722083.1"/>
    <property type="molecule type" value="Genomic_DNA"/>
</dbReference>
<name>A0A7J6RNA8_PEROL</name>